<protein>
    <submittedName>
        <fullName evidence="2">Uncharacterized protein</fullName>
    </submittedName>
</protein>
<evidence type="ECO:0000313" key="2">
    <source>
        <dbReference type="EMBL" id="THU82489.1"/>
    </source>
</evidence>
<organism evidence="2 3">
    <name type="scientific">Dendrothele bispora (strain CBS 962.96)</name>
    <dbReference type="NCBI Taxonomy" id="1314807"/>
    <lineage>
        <taxon>Eukaryota</taxon>
        <taxon>Fungi</taxon>
        <taxon>Dikarya</taxon>
        <taxon>Basidiomycota</taxon>
        <taxon>Agaricomycotina</taxon>
        <taxon>Agaricomycetes</taxon>
        <taxon>Agaricomycetidae</taxon>
        <taxon>Agaricales</taxon>
        <taxon>Agaricales incertae sedis</taxon>
        <taxon>Dendrothele</taxon>
    </lineage>
</organism>
<dbReference type="OrthoDB" id="10037288at2759"/>
<proteinExistence type="predicted"/>
<feature type="region of interest" description="Disordered" evidence="1">
    <location>
        <begin position="94"/>
        <end position="129"/>
    </location>
</feature>
<evidence type="ECO:0000256" key="1">
    <source>
        <dbReference type="SAM" id="MobiDB-lite"/>
    </source>
</evidence>
<name>A0A4S8L234_DENBC</name>
<evidence type="ECO:0000313" key="3">
    <source>
        <dbReference type="Proteomes" id="UP000297245"/>
    </source>
</evidence>
<dbReference type="Proteomes" id="UP000297245">
    <property type="component" value="Unassembled WGS sequence"/>
</dbReference>
<dbReference type="EMBL" id="ML179728">
    <property type="protein sequence ID" value="THU82489.1"/>
    <property type="molecule type" value="Genomic_DNA"/>
</dbReference>
<dbReference type="AlphaFoldDB" id="A0A4S8L234"/>
<accession>A0A4S8L234</accession>
<sequence>MPPFTTRARQSLVKLDANLLYSENLADRLRNALQILLVLLDQPGRVRAIFVSINEGLRHLADLATFLHAILQVAIVLIDIFEAVFEQAGWLGGRAGDEGQAGDEDWAGDGVRAGDEAQNGVGRDGIERA</sequence>
<reference evidence="2 3" key="1">
    <citation type="journal article" date="2019" name="Nat. Ecol. Evol.">
        <title>Megaphylogeny resolves global patterns of mushroom evolution.</title>
        <authorList>
            <person name="Varga T."/>
            <person name="Krizsan K."/>
            <person name="Foldi C."/>
            <person name="Dima B."/>
            <person name="Sanchez-Garcia M."/>
            <person name="Sanchez-Ramirez S."/>
            <person name="Szollosi G.J."/>
            <person name="Szarkandi J.G."/>
            <person name="Papp V."/>
            <person name="Albert L."/>
            <person name="Andreopoulos W."/>
            <person name="Angelini C."/>
            <person name="Antonin V."/>
            <person name="Barry K.W."/>
            <person name="Bougher N.L."/>
            <person name="Buchanan P."/>
            <person name="Buyck B."/>
            <person name="Bense V."/>
            <person name="Catcheside P."/>
            <person name="Chovatia M."/>
            <person name="Cooper J."/>
            <person name="Damon W."/>
            <person name="Desjardin D."/>
            <person name="Finy P."/>
            <person name="Geml J."/>
            <person name="Haridas S."/>
            <person name="Hughes K."/>
            <person name="Justo A."/>
            <person name="Karasinski D."/>
            <person name="Kautmanova I."/>
            <person name="Kiss B."/>
            <person name="Kocsube S."/>
            <person name="Kotiranta H."/>
            <person name="LaButti K.M."/>
            <person name="Lechner B.E."/>
            <person name="Liimatainen K."/>
            <person name="Lipzen A."/>
            <person name="Lukacs Z."/>
            <person name="Mihaltcheva S."/>
            <person name="Morgado L.N."/>
            <person name="Niskanen T."/>
            <person name="Noordeloos M.E."/>
            <person name="Ohm R.A."/>
            <person name="Ortiz-Santana B."/>
            <person name="Ovrebo C."/>
            <person name="Racz N."/>
            <person name="Riley R."/>
            <person name="Savchenko A."/>
            <person name="Shiryaev A."/>
            <person name="Soop K."/>
            <person name="Spirin V."/>
            <person name="Szebenyi C."/>
            <person name="Tomsovsky M."/>
            <person name="Tulloss R.E."/>
            <person name="Uehling J."/>
            <person name="Grigoriev I.V."/>
            <person name="Vagvolgyi C."/>
            <person name="Papp T."/>
            <person name="Martin F.M."/>
            <person name="Miettinen O."/>
            <person name="Hibbett D.S."/>
            <person name="Nagy L.G."/>
        </authorList>
    </citation>
    <scope>NUCLEOTIDE SEQUENCE [LARGE SCALE GENOMIC DNA]</scope>
    <source>
        <strain evidence="2 3">CBS 962.96</strain>
    </source>
</reference>
<gene>
    <name evidence="2" type="ORF">K435DRAFT_808260</name>
</gene>
<keyword evidence="3" id="KW-1185">Reference proteome</keyword>